<evidence type="ECO:0000259" key="3">
    <source>
        <dbReference type="Pfam" id="PF02974"/>
    </source>
</evidence>
<feature type="domain" description="Alkaline proteinase inhibitor/ Outer membrane lipoprotein Omp19" evidence="3">
    <location>
        <begin position="31"/>
        <end position="119"/>
    </location>
</feature>
<reference evidence="5" key="2">
    <citation type="journal article" date="2023" name="MicrobiologyOpen">
        <title>Genomics of the tumorigenes clade of the family Rhizobiaceae and description of Rhizobium rhododendri sp. nov.</title>
        <authorList>
            <person name="Kuzmanovic N."/>
            <person name="diCenzo G.C."/>
            <person name="Bunk B."/>
            <person name="Sproeer C."/>
            <person name="Fruehling A."/>
            <person name="Neumann-Schaal M."/>
            <person name="Overmann J."/>
            <person name="Smalla K."/>
        </authorList>
    </citation>
    <scope>NUCLEOTIDE SEQUENCE [LARGE SCALE GENOMIC DNA]</scope>
    <source>
        <strain evidence="5">1078</strain>
    </source>
</reference>
<accession>A0AAF1KRU2</accession>
<dbReference type="Proteomes" id="UP000249499">
    <property type="component" value="Chromosome"/>
</dbReference>
<dbReference type="InterPro" id="IPR021140">
    <property type="entry name" value="Inh/Omp19"/>
</dbReference>
<feature type="signal peptide" evidence="2">
    <location>
        <begin position="1"/>
        <end position="23"/>
    </location>
</feature>
<dbReference type="Gene3D" id="2.40.128.10">
    <property type="match status" value="2"/>
</dbReference>
<dbReference type="KEGG" id="rtu:PR017_05475"/>
<keyword evidence="1 2" id="KW-0732">Signal</keyword>
<name>A0AAF1KRU2_9HYPH</name>
<proteinExistence type="predicted"/>
<evidence type="ECO:0000256" key="2">
    <source>
        <dbReference type="SAM" id="SignalP"/>
    </source>
</evidence>
<dbReference type="EMBL" id="CP117255">
    <property type="protein sequence ID" value="WFR96578.1"/>
    <property type="molecule type" value="Genomic_DNA"/>
</dbReference>
<keyword evidence="4" id="KW-0646">Protease inhibitor</keyword>
<sequence length="230" mass="23910">MRPILALAVCAVSLLTLAGTVEAADADQLKAQAGTWLAAPQNGSKGCLLTFATTPAAGGYALTGSEACATAVPSLSNATAWTLSEDGTLSIVDVAHKTLVKFIQDEGSPWETEDGEPMWLLPALGTIDHVPTVDSIAGNWAIQKPEGTQPICALKLTGDKDGDGTTKVSPNGDCAAEFKDMKLTLWALEGFGLVLMSDDGTSISFDMKADGSFDKSLEDGGKPLKLVRQP</sequence>
<keyword evidence="5" id="KW-1185">Reference proteome</keyword>
<dbReference type="RefSeq" id="WP_111220815.1">
    <property type="nucleotide sequence ID" value="NZ_CP117255.1"/>
</dbReference>
<dbReference type="AlphaFoldDB" id="A0AAF1KRU2"/>
<protein>
    <submittedName>
        <fullName evidence="4">AprI/Inh family metalloprotease inhibitor</fullName>
    </submittedName>
</protein>
<gene>
    <name evidence="4" type="ORF">PR017_05475</name>
</gene>
<feature type="domain" description="Alkaline proteinase inhibitor/ Outer membrane lipoprotein Omp19" evidence="3">
    <location>
        <begin position="132"/>
        <end position="222"/>
    </location>
</feature>
<reference evidence="4 5" key="1">
    <citation type="journal article" date="2018" name="Sci. Rep.">
        <title>Rhizobium tumorigenes sp. nov., a novel plant tumorigenic bacterium isolated from cane gall tumors on thornless blackberry.</title>
        <authorList>
            <person name="Kuzmanovi N."/>
            <person name="Smalla K."/>
            <person name="Gronow S."/>
            <person name="PuBawska J."/>
        </authorList>
    </citation>
    <scope>NUCLEOTIDE SEQUENCE [LARGE SCALE GENOMIC DNA]</scope>
    <source>
        <strain evidence="4 5">1078</strain>
    </source>
</reference>
<dbReference type="InterPro" id="IPR016085">
    <property type="entry name" value="Protease_inh_B-barrel_dom"/>
</dbReference>
<evidence type="ECO:0000313" key="5">
    <source>
        <dbReference type="Proteomes" id="UP000249499"/>
    </source>
</evidence>
<dbReference type="Pfam" id="PF02974">
    <property type="entry name" value="Inh"/>
    <property type="match status" value="2"/>
</dbReference>
<evidence type="ECO:0000256" key="1">
    <source>
        <dbReference type="ARBA" id="ARBA00022729"/>
    </source>
</evidence>
<organism evidence="4 5">
    <name type="scientific">Rhizobium tumorigenes</name>
    <dbReference type="NCBI Taxonomy" id="2041385"/>
    <lineage>
        <taxon>Bacteria</taxon>
        <taxon>Pseudomonadati</taxon>
        <taxon>Pseudomonadota</taxon>
        <taxon>Alphaproteobacteria</taxon>
        <taxon>Hyphomicrobiales</taxon>
        <taxon>Rhizobiaceae</taxon>
        <taxon>Rhizobium/Agrobacterium group</taxon>
        <taxon>Rhizobium</taxon>
    </lineage>
</organism>
<feature type="chain" id="PRO_5042253926" evidence="2">
    <location>
        <begin position="24"/>
        <end position="230"/>
    </location>
</feature>
<dbReference type="SUPFAM" id="SSF50882">
    <property type="entry name" value="beta-Barrel protease inhibitors"/>
    <property type="match status" value="2"/>
</dbReference>
<keyword evidence="4" id="KW-0483">Metalloprotease inhibitor</keyword>
<keyword evidence="4" id="KW-0481">Metalloenzyme inhibitor</keyword>
<dbReference type="GO" id="GO:0004866">
    <property type="term" value="F:endopeptidase inhibitor activity"/>
    <property type="evidence" value="ECO:0007669"/>
    <property type="project" value="InterPro"/>
</dbReference>
<evidence type="ECO:0000313" key="4">
    <source>
        <dbReference type="EMBL" id="WFR96578.1"/>
    </source>
</evidence>